<name>A0AAV2YEA6_9STRA</name>
<keyword evidence="5" id="KW-0966">Cell projection</keyword>
<comment type="similarity">
    <text evidence="6">Belongs to the B9D family.</text>
</comment>
<dbReference type="Proteomes" id="UP001146120">
    <property type="component" value="Unassembled WGS sequence"/>
</dbReference>
<dbReference type="PANTHER" id="PTHR12968">
    <property type="entry name" value="B9 DOMAIN-CONTAINING"/>
    <property type="match status" value="1"/>
</dbReference>
<evidence type="ECO:0000313" key="9">
    <source>
        <dbReference type="Proteomes" id="UP001146120"/>
    </source>
</evidence>
<dbReference type="AlphaFoldDB" id="A0AAV2YEA6"/>
<reference evidence="8" key="2">
    <citation type="journal article" date="2023" name="Microbiol Resour">
        <title>Decontamination and Annotation of the Draft Genome Sequence of the Oomycete Lagenidium giganteum ARSEF 373.</title>
        <authorList>
            <person name="Morgan W.R."/>
            <person name="Tartar A."/>
        </authorList>
    </citation>
    <scope>NUCLEOTIDE SEQUENCE</scope>
    <source>
        <strain evidence="8">ARSEF 373</strain>
    </source>
</reference>
<dbReference type="Pfam" id="PF07162">
    <property type="entry name" value="B9-C2"/>
    <property type="match status" value="1"/>
</dbReference>
<comment type="subcellular location">
    <subcellularLocation>
        <location evidence="1">Cytoplasm</location>
        <location evidence="1">Cytoskeleton</location>
        <location evidence="1">Cilium basal body</location>
    </subcellularLocation>
</comment>
<dbReference type="GO" id="GO:0060271">
    <property type="term" value="P:cilium assembly"/>
    <property type="evidence" value="ECO:0007669"/>
    <property type="project" value="TreeGrafter"/>
</dbReference>
<gene>
    <name evidence="8" type="ORF">N0F65_009802</name>
</gene>
<evidence type="ECO:0000256" key="6">
    <source>
        <dbReference type="ARBA" id="ARBA00038411"/>
    </source>
</evidence>
<organism evidence="8 9">
    <name type="scientific">Lagenidium giganteum</name>
    <dbReference type="NCBI Taxonomy" id="4803"/>
    <lineage>
        <taxon>Eukaryota</taxon>
        <taxon>Sar</taxon>
        <taxon>Stramenopiles</taxon>
        <taxon>Oomycota</taxon>
        <taxon>Peronosporomycetes</taxon>
        <taxon>Pythiales</taxon>
        <taxon>Pythiaceae</taxon>
    </lineage>
</organism>
<evidence type="ECO:0000256" key="4">
    <source>
        <dbReference type="ARBA" id="ARBA00023212"/>
    </source>
</evidence>
<dbReference type="InterPro" id="IPR010796">
    <property type="entry name" value="C2_B9-type_dom"/>
</dbReference>
<keyword evidence="2" id="KW-0963">Cytoplasm</keyword>
<evidence type="ECO:0000313" key="8">
    <source>
        <dbReference type="EMBL" id="DAZ93562.1"/>
    </source>
</evidence>
<evidence type="ECO:0000256" key="5">
    <source>
        <dbReference type="ARBA" id="ARBA00023273"/>
    </source>
</evidence>
<keyword evidence="9" id="KW-1185">Reference proteome</keyword>
<keyword evidence="4" id="KW-0206">Cytoskeleton</keyword>
<reference evidence="8" key="1">
    <citation type="submission" date="2022-11" db="EMBL/GenBank/DDBJ databases">
        <authorList>
            <person name="Morgan W.R."/>
            <person name="Tartar A."/>
        </authorList>
    </citation>
    <scope>NUCLEOTIDE SEQUENCE</scope>
    <source>
        <strain evidence="8">ARSEF 373</strain>
    </source>
</reference>
<proteinExistence type="inferred from homology"/>
<evidence type="ECO:0000256" key="1">
    <source>
        <dbReference type="ARBA" id="ARBA00004120"/>
    </source>
</evidence>
<dbReference type="EMBL" id="DAKRPA010000307">
    <property type="protein sequence ID" value="DAZ93562.1"/>
    <property type="molecule type" value="Genomic_DNA"/>
</dbReference>
<dbReference type="GO" id="GO:0036038">
    <property type="term" value="C:MKS complex"/>
    <property type="evidence" value="ECO:0007669"/>
    <property type="project" value="TreeGrafter"/>
</dbReference>
<dbReference type="PANTHER" id="PTHR12968:SF1">
    <property type="entry name" value="B9 DOMAIN-CONTAINING PROTEIN 1"/>
    <property type="match status" value="1"/>
</dbReference>
<evidence type="ECO:0000256" key="2">
    <source>
        <dbReference type="ARBA" id="ARBA00022490"/>
    </source>
</evidence>
<comment type="caution">
    <text evidence="8">The sequence shown here is derived from an EMBL/GenBank/DDBJ whole genome shotgun (WGS) entry which is preliminary data.</text>
</comment>
<sequence length="219" mass="23453">MMKAGPRALAAMSEAAAVAGNHKSAAGNGAMTGSKLPVAVPAAGFQVVCTGQIEGIDYPGVNNLYCRYAVTYGTDWRVLHGAEAGLSQLAYRSNQEEGILLNFPIDISFQTTNPFGWPRLVLSVYGLDGLGRDVIRGYGAVHIPTTAGRTKRQVPLFKPLSSSLMQQFTAWLAGSPPEYFDSKFITQNDGREVTRVSSAGKATVVFNVARHGMTQFGYT</sequence>
<protein>
    <recommendedName>
        <fullName evidence="7">B9 domain-containing protein 1</fullName>
    </recommendedName>
</protein>
<accession>A0AAV2YEA6</accession>
<evidence type="ECO:0000256" key="7">
    <source>
        <dbReference type="ARBA" id="ARBA00039274"/>
    </source>
</evidence>
<keyword evidence="3" id="KW-0970">Cilium biogenesis/degradation</keyword>
<evidence type="ECO:0000256" key="3">
    <source>
        <dbReference type="ARBA" id="ARBA00022794"/>
    </source>
</evidence>
<dbReference type="PROSITE" id="PS51381">
    <property type="entry name" value="C2_B9"/>
    <property type="match status" value="1"/>
</dbReference>